<dbReference type="InterPro" id="IPR013517">
    <property type="entry name" value="FG-GAP"/>
</dbReference>
<keyword evidence="3" id="KW-0325">Glycoprotein</keyword>
<feature type="signal peptide" evidence="4">
    <location>
        <begin position="1"/>
        <end position="26"/>
    </location>
</feature>
<dbReference type="PROSITE" id="PS51470">
    <property type="entry name" value="FG_GAP"/>
    <property type="match status" value="1"/>
</dbReference>
<evidence type="ECO:0000256" key="1">
    <source>
        <dbReference type="ARBA" id="ARBA00022729"/>
    </source>
</evidence>
<comment type="caution">
    <text evidence="5">The sequence shown here is derived from an EMBL/GenBank/DDBJ whole genome shotgun (WGS) entry which is preliminary data.</text>
</comment>
<evidence type="ECO:0000313" key="6">
    <source>
        <dbReference type="Proteomes" id="UP001569904"/>
    </source>
</evidence>
<reference evidence="5 6" key="1">
    <citation type="submission" date="2023-11" db="EMBL/GenBank/DDBJ databases">
        <title>Actinomadura monticuli sp. nov., isolated from volcanic ash.</title>
        <authorList>
            <person name="Lee S.D."/>
            <person name="Yang H."/>
            <person name="Kim I.S."/>
        </authorList>
    </citation>
    <scope>NUCLEOTIDE SEQUENCE [LARGE SCALE GENOMIC DNA]</scope>
    <source>
        <strain evidence="5 6">DSM 45346</strain>
    </source>
</reference>
<sequence>MGIDLKLDGLVVVTAVVAAAAVSVVAAPGVADAGASGRAAACTPQGPDFNGDRCGDVVVGDPDAAVAGTPRAGRINVLYGAEGGAGAGGRGLLTQGQPGVGETPESGDGFGAVTRAMDADHDGYTDLVVGVPSESVGGAEDAGVVHVIFGSADGLGGGRPGIVLRQGANGISGGPEAGDRFGAAVAVNRTGDESGPAPALAFGVPGEDLGGVADAGAAGVVTFDGETGGVATVATITQDSPGIGGGAEAGDRFGAAVELFQGPGGFGCSVTGIQGFTLVVGAPGEDLGGHQNAGMVHLARNLANDTPLSQDSAGVDGATESGDQFGASLALSSFCEHDGPSHVRLAVGTPFEDIGTAGDAGMVHLFATDDDELPLPQRWSVTQDSAGVAGTAETGDRFGTVLEVGGPWRDGLGEPLVVGVPHEDVGAATDAGGVQVFGEAASAPGNGDIFLTQSDMGQTPQAADHLGAAVSIRYSHLLVGVPDDVTYGSGAVHGISWPGTSGTPLLLVPGQDGIPADAVRFGAALA</sequence>
<name>A0ABV4QY08_9ACTN</name>
<keyword evidence="2" id="KW-0677">Repeat</keyword>
<keyword evidence="6" id="KW-1185">Reference proteome</keyword>
<dbReference type="PANTHER" id="PTHR36220:SF1">
    <property type="entry name" value="GAMMA TUBULIN COMPLEX COMPONENT C-TERMINAL DOMAIN-CONTAINING PROTEIN"/>
    <property type="match status" value="1"/>
</dbReference>
<dbReference type="Proteomes" id="UP001569904">
    <property type="component" value="Unassembled WGS sequence"/>
</dbReference>
<dbReference type="InterPro" id="IPR028994">
    <property type="entry name" value="Integrin_alpha_N"/>
</dbReference>
<evidence type="ECO:0000256" key="2">
    <source>
        <dbReference type="ARBA" id="ARBA00022737"/>
    </source>
</evidence>
<evidence type="ECO:0000256" key="4">
    <source>
        <dbReference type="SAM" id="SignalP"/>
    </source>
</evidence>
<dbReference type="PANTHER" id="PTHR36220">
    <property type="entry name" value="UNNAMED PRODUCT"/>
    <property type="match status" value="1"/>
</dbReference>
<accession>A0ABV4QY08</accession>
<dbReference type="SUPFAM" id="SSF69318">
    <property type="entry name" value="Integrin alpha N-terminal domain"/>
    <property type="match status" value="1"/>
</dbReference>
<dbReference type="EMBL" id="JAXCEH010000007">
    <property type="protein sequence ID" value="MFA1554898.1"/>
    <property type="molecule type" value="Genomic_DNA"/>
</dbReference>
<protein>
    <recommendedName>
        <fullName evidence="7">FG-GAP repeat-containing protein</fullName>
    </recommendedName>
</protein>
<dbReference type="RefSeq" id="WP_371941537.1">
    <property type="nucleotide sequence ID" value="NZ_JAXCEH010000007.1"/>
</dbReference>
<dbReference type="Pfam" id="PF01839">
    <property type="entry name" value="FG-GAP"/>
    <property type="match status" value="1"/>
</dbReference>
<evidence type="ECO:0000313" key="5">
    <source>
        <dbReference type="EMBL" id="MFA1554898.1"/>
    </source>
</evidence>
<proteinExistence type="predicted"/>
<keyword evidence="1 4" id="KW-0732">Signal</keyword>
<organism evidence="5 6">
    <name type="scientific">Actinomadura chokoriensis</name>
    <dbReference type="NCBI Taxonomy" id="454156"/>
    <lineage>
        <taxon>Bacteria</taxon>
        <taxon>Bacillati</taxon>
        <taxon>Actinomycetota</taxon>
        <taxon>Actinomycetes</taxon>
        <taxon>Streptosporangiales</taxon>
        <taxon>Thermomonosporaceae</taxon>
        <taxon>Actinomadura</taxon>
    </lineage>
</organism>
<feature type="chain" id="PRO_5046240105" description="FG-GAP repeat-containing protein" evidence="4">
    <location>
        <begin position="27"/>
        <end position="526"/>
    </location>
</feature>
<dbReference type="InterPro" id="IPR013519">
    <property type="entry name" value="Int_alpha_beta-p"/>
</dbReference>
<gene>
    <name evidence="5" type="ORF">SM436_14510</name>
</gene>
<dbReference type="Gene3D" id="2.130.10.130">
    <property type="entry name" value="Integrin alpha, N-terminal"/>
    <property type="match status" value="2"/>
</dbReference>
<evidence type="ECO:0000256" key="3">
    <source>
        <dbReference type="ARBA" id="ARBA00023180"/>
    </source>
</evidence>
<evidence type="ECO:0008006" key="7">
    <source>
        <dbReference type="Google" id="ProtNLM"/>
    </source>
</evidence>